<sequence>MLCDRILNRPIPRVSTKLRPSRRSWRFTISSSVPYSKNWVGPRSPCGAFVLLYMTMPNCLLPSTHRRIISRYRGSKTWRNVGIVGKDSVHMNSGTSRSSSPTCASASTAFLRASIRSGHRAFSKEFSNVLLDSFCKEAGKCMPRRHTGQMLL</sequence>
<comment type="caution">
    <text evidence="1">The sequence shown here is derived from an EMBL/GenBank/DDBJ whole genome shotgun (WGS) entry which is preliminary data.</text>
</comment>
<name>A0A9W4UU19_9PLEO</name>
<dbReference type="EMBL" id="CAOQHR010000010">
    <property type="protein sequence ID" value="CAI6340348.1"/>
    <property type="molecule type" value="Genomic_DNA"/>
</dbReference>
<keyword evidence="2" id="KW-1185">Reference proteome</keyword>
<protein>
    <submittedName>
        <fullName evidence="1">Uncharacterized protein</fullName>
    </submittedName>
</protein>
<gene>
    <name evidence="1" type="ORF">PDIGIT_LOCUS13524</name>
</gene>
<dbReference type="AlphaFoldDB" id="A0A9W4UU19"/>
<accession>A0A9W4UU19</accession>
<proteinExistence type="predicted"/>
<dbReference type="Proteomes" id="UP001152607">
    <property type="component" value="Unassembled WGS sequence"/>
</dbReference>
<reference evidence="1" key="1">
    <citation type="submission" date="2023-01" db="EMBL/GenBank/DDBJ databases">
        <authorList>
            <person name="Van Ghelder C."/>
            <person name="Rancurel C."/>
        </authorList>
    </citation>
    <scope>NUCLEOTIDE SEQUENCE</scope>
    <source>
        <strain evidence="1">CNCM I-4278</strain>
    </source>
</reference>
<evidence type="ECO:0000313" key="1">
    <source>
        <dbReference type="EMBL" id="CAI6340348.1"/>
    </source>
</evidence>
<evidence type="ECO:0000313" key="2">
    <source>
        <dbReference type="Proteomes" id="UP001152607"/>
    </source>
</evidence>
<organism evidence="1 2">
    <name type="scientific">Periconia digitata</name>
    <dbReference type="NCBI Taxonomy" id="1303443"/>
    <lineage>
        <taxon>Eukaryota</taxon>
        <taxon>Fungi</taxon>
        <taxon>Dikarya</taxon>
        <taxon>Ascomycota</taxon>
        <taxon>Pezizomycotina</taxon>
        <taxon>Dothideomycetes</taxon>
        <taxon>Pleosporomycetidae</taxon>
        <taxon>Pleosporales</taxon>
        <taxon>Massarineae</taxon>
        <taxon>Periconiaceae</taxon>
        <taxon>Periconia</taxon>
    </lineage>
</organism>